<keyword evidence="2" id="KW-1185">Reference proteome</keyword>
<dbReference type="OrthoDB" id="10372292at2759"/>
<comment type="caution">
    <text evidence="1">The sequence shown here is derived from an EMBL/GenBank/DDBJ whole genome shotgun (WGS) entry which is preliminary data.</text>
</comment>
<dbReference type="EMBL" id="SAEB01000003">
    <property type="protein sequence ID" value="RVD87988.1"/>
    <property type="molecule type" value="Genomic_DNA"/>
</dbReference>
<evidence type="ECO:0000313" key="2">
    <source>
        <dbReference type="Proteomes" id="UP000283090"/>
    </source>
</evidence>
<dbReference type="GeneID" id="93584499"/>
<gene>
    <name evidence="1" type="ORF">DFL_002188</name>
</gene>
<reference evidence="1 2" key="1">
    <citation type="submission" date="2019-01" db="EMBL/GenBank/DDBJ databases">
        <title>Intercellular communication is required for trap formation in the nematode-trapping fungus Duddingtonia flagrans.</title>
        <authorList>
            <person name="Youssar L."/>
            <person name="Wernet V."/>
            <person name="Hensel N."/>
            <person name="Hildebrandt H.-G."/>
            <person name="Fischer R."/>
        </authorList>
    </citation>
    <scope>NUCLEOTIDE SEQUENCE [LARGE SCALE GENOMIC DNA]</scope>
    <source>
        <strain evidence="1 2">CBS H-5679</strain>
    </source>
</reference>
<name>A0A437AA81_ARTFL</name>
<organism evidence="1 2">
    <name type="scientific">Arthrobotrys flagrans</name>
    <name type="common">Nematode-trapping fungus</name>
    <name type="synonym">Trichothecium flagrans</name>
    <dbReference type="NCBI Taxonomy" id="97331"/>
    <lineage>
        <taxon>Eukaryota</taxon>
        <taxon>Fungi</taxon>
        <taxon>Dikarya</taxon>
        <taxon>Ascomycota</taxon>
        <taxon>Pezizomycotina</taxon>
        <taxon>Orbiliomycetes</taxon>
        <taxon>Orbiliales</taxon>
        <taxon>Orbiliaceae</taxon>
        <taxon>Arthrobotrys</taxon>
    </lineage>
</organism>
<dbReference type="AlphaFoldDB" id="A0A437AA81"/>
<evidence type="ECO:0000313" key="1">
    <source>
        <dbReference type="EMBL" id="RVD87988.1"/>
    </source>
</evidence>
<accession>A0A437AA81</accession>
<protein>
    <recommendedName>
        <fullName evidence="3">F-box domain-containing protein</fullName>
    </recommendedName>
</protein>
<dbReference type="InterPro" id="IPR036047">
    <property type="entry name" value="F-box-like_dom_sf"/>
</dbReference>
<dbReference type="Proteomes" id="UP000283090">
    <property type="component" value="Unassembled WGS sequence"/>
</dbReference>
<evidence type="ECO:0008006" key="3">
    <source>
        <dbReference type="Google" id="ProtNLM"/>
    </source>
</evidence>
<sequence>MPNLQTLPIELHENISSYLLPRDTGALALSCKLLFHSLGPNNQLLWYRLLSRGISQLVALQLDGVETQSSWVSDLVSYYGEFDGTGRKNYWVEACGVFSGQPRVRGCRLCLNVSLRGMDREIRYPIAEGPVYVTKRYCRDCFGDWFVYIRRFKDRYPDIKIPNALTFPGPHSGDKNRVLPIYAAIERIQQSCGVPYEIALKPSNRFISKWVHYGRDRKEAIQLDYTVKLAVEVFKREYKHIQIGLPLKEVYTMLTEDLVSVIISPNASWKTILGFASAAGEGIVEAWKILFCSGDGDDGGDDGRIAEATNIILDQIFSKLFCKPDDFRPELIPFPQCQVLKNLMNNLMGNDGALSWLIKFSSLHYPEDENADEDENNDSQYPQIRCYWCLKQNNGIETGAEDDLFGQYDSTYLTICEKWIMTHVMTVHRDRLWVRPKGRAYEEWKLGTAGPLIGRVRVDEDAPLYIQELLGTKVDFEKEEMEEIPPEEVKYYDEFITESTYFLL</sequence>
<dbReference type="VEuPathDB" id="FungiDB:DFL_002188"/>
<dbReference type="SUPFAM" id="SSF81383">
    <property type="entry name" value="F-box domain"/>
    <property type="match status" value="1"/>
</dbReference>
<proteinExistence type="predicted"/>
<dbReference type="RefSeq" id="XP_067493532.1">
    <property type="nucleotide sequence ID" value="XM_067630938.1"/>
</dbReference>